<sequence>MHSTGDGAAGVPVLRFVKRVYLGAALLIALLLSPVSSNECPHEHKDNKTNVIIISFMSNKHVASITSEALETGFNASLWARQKDHNSLVNTKFITVKHDQDPVKKLRECTENKSALVVVYGPMGDAHTSRTQSVLKELNVVGFAPFTGSSEVRGWNPHLYFLRPDPAAELAALIRYAVAYLRVRRLGFMHLHGVSYGEREFELAVEWLTQMGYEFCCVFSVPTSFEKPAEDRTFDAAYEQFIAGRPQALLLFGSPLHDTEKFIERFLSDERASGVSLLVPVYIQNTFMLCVKKVYDRDGKVSTGTIVITGTTPLPNDKRYDAIKRFHKEITEFFDAHKEVKEAINSKGLHLDDSHGAHLAHGWIMGEVLSRALSAKEWLKDQTTFRESLFNQRRYIVDDLVFGDFGGECSEKVASRGAICRCNQGGSVVYLKRILENSRVVPLRSGRITLGTVNCYMNTVRLHPPLNGLFILTKDQTIVNRANSIMFSGAVTLNGDGSLGNTDRVFMHLLNTTESDAPDALERELTTRITTAVFGVVDSSILNHNGVAFIDPIPLAPRLNSHRPDVIHLSPTVEQQFFVLAKYLTHNAFARPQAVIRNEAAADFIDVLYETMATHRSSLGHATLLSADDEMKDKLPRSGDVFVVGLSADDVPYLVSHLQECQDLRVFLLFSDFALHYDLLSELFQSGLGAERLLFATHLPHWADTNAKSTTIKKYHAAVREPKLWSPLSLLGFTTARVMQEVVQHQDRMNPKALVDCFYADIMVIVDDMRYGPFHSDNCGAVSGLQLETCSVNYGATNISVWSMARALDASVREAYPPTTPSMVYRSRTVLGLSVPTFVWSLFAMLSLVALLFALIVLRFRGDARDNRNAPRKPTEPVTLVFTDIESSTALWAACPSLMREAVASHHRLIRALIVRHGCYEVKTIGDSFMIACRNPFTALQLAQELQQVFLAYNWCTTEIDKLYREFEVLAAEEEM</sequence>
<dbReference type="SUPFAM" id="SSF53822">
    <property type="entry name" value="Periplasmic binding protein-like I"/>
    <property type="match status" value="2"/>
</dbReference>
<reference evidence="23 24" key="1">
    <citation type="journal article" date="2012" name="Proc. Natl. Acad. Sci. U.S.A.">
        <title>Antigenic diversity is generated by distinct evolutionary mechanisms in African trypanosome species.</title>
        <authorList>
            <person name="Jackson A.P."/>
            <person name="Berry A."/>
            <person name="Aslett M."/>
            <person name="Allison H.C."/>
            <person name="Burton P."/>
            <person name="Vavrova-Anderson J."/>
            <person name="Brown R."/>
            <person name="Browne H."/>
            <person name="Corton N."/>
            <person name="Hauser H."/>
            <person name="Gamble J."/>
            <person name="Gilderthorp R."/>
            <person name="Marcello L."/>
            <person name="McQuillan J."/>
            <person name="Otto T.D."/>
            <person name="Quail M.A."/>
            <person name="Sanders M.J."/>
            <person name="van Tonder A."/>
            <person name="Ginger M.L."/>
            <person name="Field M.C."/>
            <person name="Barry J.D."/>
            <person name="Hertz-Fowler C."/>
            <person name="Berriman M."/>
        </authorList>
    </citation>
    <scope>NUCLEOTIDE SEQUENCE</scope>
    <source>
        <strain evidence="23 24">Y486</strain>
    </source>
</reference>
<feature type="chain" id="PRO_5003390939" description="adenylate cyclase" evidence="21">
    <location>
        <begin position="38"/>
        <end position="976"/>
    </location>
</feature>
<dbReference type="Gene3D" id="3.30.70.1230">
    <property type="entry name" value="Nucleotide cyclase"/>
    <property type="match status" value="1"/>
</dbReference>
<gene>
    <name evidence="23" type="ORF">TvY486_0035990</name>
</gene>
<evidence type="ECO:0000256" key="16">
    <source>
        <dbReference type="ARBA" id="ARBA00023180"/>
    </source>
</evidence>
<evidence type="ECO:0000256" key="2">
    <source>
        <dbReference type="ARBA" id="ARBA00001946"/>
    </source>
</evidence>
<evidence type="ECO:0000256" key="13">
    <source>
        <dbReference type="ARBA" id="ARBA00022998"/>
    </source>
</evidence>
<dbReference type="SUPFAM" id="SSF55073">
    <property type="entry name" value="Nucleotide cyclase"/>
    <property type="match status" value="1"/>
</dbReference>
<comment type="similarity">
    <text evidence="5">Belongs to the adenylyl cyclase class-3 family.</text>
</comment>
<evidence type="ECO:0000256" key="3">
    <source>
        <dbReference type="ARBA" id="ARBA00002708"/>
    </source>
</evidence>
<evidence type="ECO:0000256" key="10">
    <source>
        <dbReference type="ARBA" id="ARBA00022840"/>
    </source>
</evidence>
<keyword evidence="10" id="KW-0067">ATP-binding</keyword>
<dbReference type="InterPro" id="IPR057398">
    <property type="entry name" value="GRESAG4.1/3_peripasmic_2"/>
</dbReference>
<evidence type="ECO:0000256" key="4">
    <source>
        <dbReference type="ARBA" id="ARBA00004141"/>
    </source>
</evidence>
<evidence type="ECO:0000256" key="12">
    <source>
        <dbReference type="ARBA" id="ARBA00022989"/>
    </source>
</evidence>
<keyword evidence="21" id="KW-0732">Signal</keyword>
<dbReference type="Proteomes" id="UP000009027">
    <property type="component" value="Unassembled WGS sequence"/>
</dbReference>
<proteinExistence type="inferred from homology"/>
<keyword evidence="14 20" id="KW-0472">Membrane</keyword>
<keyword evidence="15 23" id="KW-0675">Receptor</keyword>
<evidence type="ECO:0000256" key="5">
    <source>
        <dbReference type="ARBA" id="ARBA00005381"/>
    </source>
</evidence>
<evidence type="ECO:0000256" key="9">
    <source>
        <dbReference type="ARBA" id="ARBA00022741"/>
    </source>
</evidence>
<keyword evidence="9" id="KW-0547">Nucleotide-binding</keyword>
<dbReference type="Pfam" id="PF25493">
    <property type="entry name" value="Peripla_BP_A-cyclase"/>
    <property type="match status" value="1"/>
</dbReference>
<keyword evidence="24" id="KW-1185">Reference proteome</keyword>
<dbReference type="InterPro" id="IPR001054">
    <property type="entry name" value="A/G_cyclase"/>
</dbReference>
<keyword evidence="13" id="KW-0115">cAMP biosynthesis</keyword>
<feature type="transmembrane region" description="Helical" evidence="20">
    <location>
        <begin position="838"/>
        <end position="858"/>
    </location>
</feature>
<evidence type="ECO:0000256" key="11">
    <source>
        <dbReference type="ARBA" id="ARBA00022842"/>
    </source>
</evidence>
<dbReference type="GO" id="GO:0004016">
    <property type="term" value="F:adenylate cyclase activity"/>
    <property type="evidence" value="ECO:0007669"/>
    <property type="project" value="UniProtKB-EC"/>
</dbReference>
<evidence type="ECO:0000256" key="14">
    <source>
        <dbReference type="ARBA" id="ARBA00023136"/>
    </source>
</evidence>
<dbReference type="GO" id="GO:0046872">
    <property type="term" value="F:metal ion binding"/>
    <property type="evidence" value="ECO:0007669"/>
    <property type="project" value="UniProtKB-KW"/>
</dbReference>
<dbReference type="AlphaFoldDB" id="F9WT38"/>
<dbReference type="EC" id="4.6.1.1" evidence="6"/>
<evidence type="ECO:0000313" key="23">
    <source>
        <dbReference type="EMBL" id="CCD20727.1"/>
    </source>
</evidence>
<evidence type="ECO:0000259" key="22">
    <source>
        <dbReference type="PROSITE" id="PS50125"/>
    </source>
</evidence>
<keyword evidence="16" id="KW-0325">Glycoprotein</keyword>
<dbReference type="InterPro" id="IPR029787">
    <property type="entry name" value="Nucleotide_cyclase"/>
</dbReference>
<evidence type="ECO:0000256" key="7">
    <source>
        <dbReference type="ARBA" id="ARBA00022692"/>
    </source>
</evidence>
<evidence type="ECO:0000256" key="21">
    <source>
        <dbReference type="SAM" id="SignalP"/>
    </source>
</evidence>
<dbReference type="Pfam" id="PF25495">
    <property type="entry name" value="Peripla_BP_A-cyclase_1"/>
    <property type="match status" value="1"/>
</dbReference>
<evidence type="ECO:0000256" key="18">
    <source>
        <dbReference type="ARBA" id="ARBA00032597"/>
    </source>
</evidence>
<dbReference type="EMBL" id="CAEX01006190">
    <property type="protein sequence ID" value="CCD20727.1"/>
    <property type="molecule type" value="Genomic_DNA"/>
</dbReference>
<keyword evidence="7 20" id="KW-0812">Transmembrane</keyword>
<organism evidence="23 24">
    <name type="scientific">Trypanosoma vivax (strain Y486)</name>
    <dbReference type="NCBI Taxonomy" id="1055687"/>
    <lineage>
        <taxon>Eukaryota</taxon>
        <taxon>Discoba</taxon>
        <taxon>Euglenozoa</taxon>
        <taxon>Kinetoplastea</taxon>
        <taxon>Metakinetoplastina</taxon>
        <taxon>Trypanosomatida</taxon>
        <taxon>Trypanosomatidae</taxon>
        <taxon>Trypanosoma</taxon>
        <taxon>Duttonella</taxon>
    </lineage>
</organism>
<dbReference type="PANTHER" id="PTHR43081:SF1">
    <property type="entry name" value="ADENYLATE CYCLASE, TERMINAL-DIFFERENTIATION SPECIFIC"/>
    <property type="match status" value="1"/>
</dbReference>
<dbReference type="Pfam" id="PF00211">
    <property type="entry name" value="Guanylate_cyc"/>
    <property type="match status" value="1"/>
</dbReference>
<accession>F9WT38</accession>
<comment type="function">
    <text evidence="3">Could act as a receptor for an unknown ligand.</text>
</comment>
<evidence type="ECO:0000256" key="15">
    <source>
        <dbReference type="ARBA" id="ARBA00023170"/>
    </source>
</evidence>
<keyword evidence="11" id="KW-0460">Magnesium</keyword>
<evidence type="ECO:0000256" key="8">
    <source>
        <dbReference type="ARBA" id="ARBA00022723"/>
    </source>
</evidence>
<evidence type="ECO:0000313" key="24">
    <source>
        <dbReference type="Proteomes" id="UP000009027"/>
    </source>
</evidence>
<evidence type="ECO:0000256" key="1">
    <source>
        <dbReference type="ARBA" id="ARBA00001593"/>
    </source>
</evidence>
<keyword evidence="8" id="KW-0479">Metal-binding</keyword>
<keyword evidence="12 20" id="KW-1133">Transmembrane helix</keyword>
<evidence type="ECO:0000256" key="19">
    <source>
        <dbReference type="ARBA" id="ARBA00032637"/>
    </source>
</evidence>
<dbReference type="GO" id="GO:0006171">
    <property type="term" value="P:cAMP biosynthetic process"/>
    <property type="evidence" value="ECO:0007669"/>
    <property type="project" value="UniProtKB-KW"/>
</dbReference>
<comment type="cofactor">
    <cofactor evidence="2">
        <name>Mg(2+)</name>
        <dbReference type="ChEBI" id="CHEBI:18420"/>
    </cofactor>
</comment>
<dbReference type="GO" id="GO:0005524">
    <property type="term" value="F:ATP binding"/>
    <property type="evidence" value="ECO:0007669"/>
    <property type="project" value="UniProtKB-KW"/>
</dbReference>
<dbReference type="VEuPathDB" id="TriTrypDB:TvY486_0035990"/>
<comment type="catalytic activity">
    <reaction evidence="1">
        <text>ATP = 3',5'-cyclic AMP + diphosphate</text>
        <dbReference type="Rhea" id="RHEA:15389"/>
        <dbReference type="ChEBI" id="CHEBI:30616"/>
        <dbReference type="ChEBI" id="CHEBI:33019"/>
        <dbReference type="ChEBI" id="CHEBI:58165"/>
        <dbReference type="EC" id="4.6.1.1"/>
    </reaction>
</comment>
<dbReference type="InterPro" id="IPR057399">
    <property type="entry name" value="GRESAG4.1/3_peripasmic_1"/>
</dbReference>
<keyword evidence="17" id="KW-0456">Lyase</keyword>
<comment type="subcellular location">
    <subcellularLocation>
        <location evidence="4">Membrane</location>
        <topology evidence="4">Multi-pass membrane protein</topology>
    </subcellularLocation>
</comment>
<evidence type="ECO:0000256" key="6">
    <source>
        <dbReference type="ARBA" id="ARBA00012201"/>
    </source>
</evidence>
<dbReference type="InterPro" id="IPR050697">
    <property type="entry name" value="Adenylyl/Guanylyl_Cyclase_3/4"/>
</dbReference>
<name>F9WT38_TRYVY</name>
<dbReference type="GO" id="GO:0016020">
    <property type="term" value="C:membrane"/>
    <property type="evidence" value="ECO:0007669"/>
    <property type="project" value="UniProtKB-SubCell"/>
</dbReference>
<dbReference type="GO" id="GO:0035556">
    <property type="term" value="P:intracellular signal transduction"/>
    <property type="evidence" value="ECO:0007669"/>
    <property type="project" value="InterPro"/>
</dbReference>
<protein>
    <recommendedName>
        <fullName evidence="6">adenylate cyclase</fullName>
        <ecNumber evidence="6">4.6.1.1</ecNumber>
    </recommendedName>
    <alternativeName>
        <fullName evidence="18">ATP pyrophosphate-lyase</fullName>
    </alternativeName>
    <alternativeName>
        <fullName evidence="19">Adenylyl cyclase</fullName>
    </alternativeName>
</protein>
<dbReference type="Gene3D" id="3.40.50.2300">
    <property type="match status" value="2"/>
</dbReference>
<dbReference type="PROSITE" id="PS50125">
    <property type="entry name" value="GUANYLATE_CYCLASE_2"/>
    <property type="match status" value="1"/>
</dbReference>
<feature type="domain" description="Guanylate cyclase" evidence="22">
    <location>
        <begin position="879"/>
        <end position="936"/>
    </location>
</feature>
<dbReference type="SMART" id="SM00044">
    <property type="entry name" value="CYCc"/>
    <property type="match status" value="1"/>
</dbReference>
<feature type="signal peptide" evidence="21">
    <location>
        <begin position="1"/>
        <end position="37"/>
    </location>
</feature>
<dbReference type="InterPro" id="IPR028082">
    <property type="entry name" value="Peripla_BP_I"/>
</dbReference>
<evidence type="ECO:0000256" key="20">
    <source>
        <dbReference type="SAM" id="Phobius"/>
    </source>
</evidence>
<dbReference type="PANTHER" id="PTHR43081">
    <property type="entry name" value="ADENYLATE CYCLASE, TERMINAL-DIFFERENTIATION SPECIFIC-RELATED"/>
    <property type="match status" value="1"/>
</dbReference>
<evidence type="ECO:0000256" key="17">
    <source>
        <dbReference type="ARBA" id="ARBA00023239"/>
    </source>
</evidence>